<protein>
    <submittedName>
        <fullName evidence="1">Uncharacterized protein</fullName>
    </submittedName>
</protein>
<evidence type="ECO:0000313" key="1">
    <source>
        <dbReference type="EMBL" id="QIB73881.1"/>
    </source>
</evidence>
<organism evidence="1 2">
    <name type="scientific">Halogeometricum borinquense</name>
    <dbReference type="NCBI Taxonomy" id="60847"/>
    <lineage>
        <taxon>Archaea</taxon>
        <taxon>Methanobacteriati</taxon>
        <taxon>Methanobacteriota</taxon>
        <taxon>Stenosarchaea group</taxon>
        <taxon>Halobacteria</taxon>
        <taxon>Halobacteriales</taxon>
        <taxon>Haloferacaceae</taxon>
        <taxon>Halogeometricum</taxon>
    </lineage>
</organism>
<sequence length="96" mass="10762">MVVFLARSDQSESDRFHPKTARNHYVFGIIGLGITILSVFLTYSLLVGIVSLVPLLSTTAIAFVGVVTWVVVWLLLDLAYEHYVRKRSTSSETYPD</sequence>
<reference evidence="1 2" key="1">
    <citation type="submission" date="2020-02" db="EMBL/GenBank/DDBJ databases">
        <title>Whole genome sequence of Halogeometricum borinquense strain wsp4.</title>
        <authorList>
            <person name="Verma D.K."/>
            <person name="Gopal K."/>
            <person name="Prasad E.S."/>
        </authorList>
    </citation>
    <scope>NUCLEOTIDE SEQUENCE [LARGE SCALE GENOMIC DNA]</scope>
    <source>
        <strain evidence="2">wsp4</strain>
    </source>
</reference>
<proteinExistence type="predicted"/>
<dbReference type="GeneID" id="44078934"/>
<evidence type="ECO:0000313" key="2">
    <source>
        <dbReference type="Proteomes" id="UP000465846"/>
    </source>
</evidence>
<accession>A0A6C0UHW8</accession>
<dbReference type="EMBL" id="CP048739">
    <property type="protein sequence ID" value="QIB73881.1"/>
    <property type="molecule type" value="Genomic_DNA"/>
</dbReference>
<dbReference type="RefSeq" id="WP_163485863.1">
    <property type="nucleotide sequence ID" value="NZ_CP048739.1"/>
</dbReference>
<name>A0A6C0UHW8_9EURY</name>
<dbReference type="AlphaFoldDB" id="A0A6C0UHW8"/>
<gene>
    <name evidence="1" type="ORF">G3I44_05995</name>
</gene>
<dbReference type="Proteomes" id="UP000465846">
    <property type="component" value="Chromosome"/>
</dbReference>